<keyword evidence="1" id="KW-0812">Transmembrane</keyword>
<dbReference type="EMBL" id="ML975315">
    <property type="protein sequence ID" value="KAF1833609.1"/>
    <property type="molecule type" value="Genomic_DNA"/>
</dbReference>
<feature type="transmembrane region" description="Helical" evidence="1">
    <location>
        <begin position="122"/>
        <end position="148"/>
    </location>
</feature>
<protein>
    <submittedName>
        <fullName evidence="2">Uncharacterized protein</fullName>
    </submittedName>
</protein>
<dbReference type="OrthoDB" id="3597048at2759"/>
<keyword evidence="1" id="KW-0472">Membrane</keyword>
<proteinExistence type="predicted"/>
<evidence type="ECO:0000313" key="3">
    <source>
        <dbReference type="Proteomes" id="UP000800040"/>
    </source>
</evidence>
<reference evidence="2" key="1">
    <citation type="submission" date="2020-01" db="EMBL/GenBank/DDBJ databases">
        <authorList>
            <consortium name="DOE Joint Genome Institute"/>
            <person name="Haridas S."/>
            <person name="Albert R."/>
            <person name="Binder M."/>
            <person name="Bloem J."/>
            <person name="Labutti K."/>
            <person name="Salamov A."/>
            <person name="Andreopoulos B."/>
            <person name="Baker S.E."/>
            <person name="Barry K."/>
            <person name="Bills G."/>
            <person name="Bluhm B.H."/>
            <person name="Cannon C."/>
            <person name="Castanera R."/>
            <person name="Culley D.E."/>
            <person name="Daum C."/>
            <person name="Ezra D."/>
            <person name="Gonzalez J.B."/>
            <person name="Henrissat B."/>
            <person name="Kuo A."/>
            <person name="Liang C."/>
            <person name="Lipzen A."/>
            <person name="Lutzoni F."/>
            <person name="Magnuson J."/>
            <person name="Mondo S."/>
            <person name="Nolan M."/>
            <person name="Ohm R."/>
            <person name="Pangilinan J."/>
            <person name="Park H.-J."/>
            <person name="Ramirez L."/>
            <person name="Alfaro M."/>
            <person name="Sun H."/>
            <person name="Tritt A."/>
            <person name="Yoshinaga Y."/>
            <person name="Zwiers L.-H."/>
            <person name="Turgeon B.G."/>
            <person name="Goodwin S.B."/>
            <person name="Spatafora J.W."/>
            <person name="Crous P.W."/>
            <person name="Grigoriev I.V."/>
        </authorList>
    </citation>
    <scope>NUCLEOTIDE SEQUENCE</scope>
    <source>
        <strain evidence="2">P77</strain>
    </source>
</reference>
<dbReference type="AlphaFoldDB" id="A0A6A5KAN0"/>
<dbReference type="Proteomes" id="UP000800040">
    <property type="component" value="Unassembled WGS sequence"/>
</dbReference>
<accession>A0A6A5KAN0</accession>
<gene>
    <name evidence="2" type="ORF">BDW02DRAFT_569820</name>
</gene>
<keyword evidence="1" id="KW-1133">Transmembrane helix</keyword>
<organism evidence="2 3">
    <name type="scientific">Decorospora gaudefroyi</name>
    <dbReference type="NCBI Taxonomy" id="184978"/>
    <lineage>
        <taxon>Eukaryota</taxon>
        <taxon>Fungi</taxon>
        <taxon>Dikarya</taxon>
        <taxon>Ascomycota</taxon>
        <taxon>Pezizomycotina</taxon>
        <taxon>Dothideomycetes</taxon>
        <taxon>Pleosporomycetidae</taxon>
        <taxon>Pleosporales</taxon>
        <taxon>Pleosporineae</taxon>
        <taxon>Pleosporaceae</taxon>
        <taxon>Decorospora</taxon>
    </lineage>
</organism>
<keyword evidence="3" id="KW-1185">Reference proteome</keyword>
<feature type="transmembrane region" description="Helical" evidence="1">
    <location>
        <begin position="90"/>
        <end position="110"/>
    </location>
</feature>
<feature type="transmembrane region" description="Helical" evidence="1">
    <location>
        <begin position="27"/>
        <end position="52"/>
    </location>
</feature>
<sequence>MGIIPYFGRARPVSQTSTTTSRGPQAYWLLFASSLVLSALSITNVGLISSMVDWLLEQNNEMQTFQVNWPGNITPLNVEPKNLWVNQGHASNGVAAYGFFVGIFGMITAWRMRKAGRRLRSLTALTVLLLLAMLFTFSVFVFVFVVTYQTTGQHIREPVASNTVDINYPEFHWTPETWFKAVADFPLADEVKRQEIKEKTTSMVVWRWMLLPILEVDSIAFGCGVVGLRELCGAMSASYT</sequence>
<name>A0A6A5KAN0_9PLEO</name>
<evidence type="ECO:0000313" key="2">
    <source>
        <dbReference type="EMBL" id="KAF1833609.1"/>
    </source>
</evidence>
<evidence type="ECO:0000256" key="1">
    <source>
        <dbReference type="SAM" id="Phobius"/>
    </source>
</evidence>